<dbReference type="EMBL" id="MFYX01000077">
    <property type="protein sequence ID" value="OGK04016.1"/>
    <property type="molecule type" value="Genomic_DNA"/>
</dbReference>
<dbReference type="AlphaFoldDB" id="A0A1F7FC29"/>
<accession>A0A1F7FC29</accession>
<gene>
    <name evidence="1" type="ORF">A2519_00745</name>
</gene>
<proteinExistence type="predicted"/>
<organism evidence="1 2">
    <name type="scientific">Candidatus Raymondbacteria bacterium RIFOXYD12_FULL_49_13</name>
    <dbReference type="NCBI Taxonomy" id="1817890"/>
    <lineage>
        <taxon>Bacteria</taxon>
        <taxon>Raymondiibacteriota</taxon>
    </lineage>
</organism>
<protein>
    <submittedName>
        <fullName evidence="1">Uncharacterized protein</fullName>
    </submittedName>
</protein>
<dbReference type="Proteomes" id="UP000179243">
    <property type="component" value="Unassembled WGS sequence"/>
</dbReference>
<reference evidence="1 2" key="1">
    <citation type="journal article" date="2016" name="Nat. Commun.">
        <title>Thousands of microbial genomes shed light on interconnected biogeochemical processes in an aquifer system.</title>
        <authorList>
            <person name="Anantharaman K."/>
            <person name="Brown C.T."/>
            <person name="Hug L.A."/>
            <person name="Sharon I."/>
            <person name="Castelle C.J."/>
            <person name="Probst A.J."/>
            <person name="Thomas B.C."/>
            <person name="Singh A."/>
            <person name="Wilkins M.J."/>
            <person name="Karaoz U."/>
            <person name="Brodie E.L."/>
            <person name="Williams K.H."/>
            <person name="Hubbard S.S."/>
            <person name="Banfield J.F."/>
        </authorList>
    </citation>
    <scope>NUCLEOTIDE SEQUENCE [LARGE SCALE GENOMIC DNA]</scope>
</reference>
<evidence type="ECO:0000313" key="1">
    <source>
        <dbReference type="EMBL" id="OGK04016.1"/>
    </source>
</evidence>
<evidence type="ECO:0000313" key="2">
    <source>
        <dbReference type="Proteomes" id="UP000179243"/>
    </source>
</evidence>
<sequence>MQKDTLRSRVSHPAILVRALADGRTSRTDSKKITLSYMQNKYELSGAEFIEFDGIWEAGPAHISGSIYLVQILLED</sequence>
<name>A0A1F7FC29_UNCRA</name>
<comment type="caution">
    <text evidence="1">The sequence shown here is derived from an EMBL/GenBank/DDBJ whole genome shotgun (WGS) entry which is preliminary data.</text>
</comment>